<dbReference type="SUPFAM" id="SSF46689">
    <property type="entry name" value="Homeodomain-like"/>
    <property type="match status" value="1"/>
</dbReference>
<gene>
    <name evidence="11" type="primary">LOC112290804</name>
    <name evidence="10" type="ORF">PHYPA_017000</name>
</gene>
<dbReference type="GeneID" id="112290804"/>
<reference evidence="10 12" key="1">
    <citation type="journal article" date="2008" name="Science">
        <title>The Physcomitrella genome reveals evolutionary insights into the conquest of land by plants.</title>
        <authorList>
            <person name="Rensing S."/>
            <person name="Lang D."/>
            <person name="Zimmer A."/>
            <person name="Terry A."/>
            <person name="Salamov A."/>
            <person name="Shapiro H."/>
            <person name="Nishiyama T."/>
            <person name="Perroud P.-F."/>
            <person name="Lindquist E."/>
            <person name="Kamisugi Y."/>
            <person name="Tanahashi T."/>
            <person name="Sakakibara K."/>
            <person name="Fujita T."/>
            <person name="Oishi K."/>
            <person name="Shin-I T."/>
            <person name="Kuroki Y."/>
            <person name="Toyoda A."/>
            <person name="Suzuki Y."/>
            <person name="Hashimoto A."/>
            <person name="Yamaguchi K."/>
            <person name="Sugano A."/>
            <person name="Kohara Y."/>
            <person name="Fujiyama A."/>
            <person name="Anterola A."/>
            <person name="Aoki S."/>
            <person name="Ashton N."/>
            <person name="Barbazuk W.B."/>
            <person name="Barker E."/>
            <person name="Bennetzen J."/>
            <person name="Bezanilla M."/>
            <person name="Blankenship R."/>
            <person name="Cho S.H."/>
            <person name="Dutcher S."/>
            <person name="Estelle M."/>
            <person name="Fawcett J.A."/>
            <person name="Gundlach H."/>
            <person name="Hanada K."/>
            <person name="Heyl A."/>
            <person name="Hicks K.A."/>
            <person name="Hugh J."/>
            <person name="Lohr M."/>
            <person name="Mayer K."/>
            <person name="Melkozernov A."/>
            <person name="Murata T."/>
            <person name="Nelson D."/>
            <person name="Pils B."/>
            <person name="Prigge M."/>
            <person name="Reiss B."/>
            <person name="Renner T."/>
            <person name="Rombauts S."/>
            <person name="Rushton P."/>
            <person name="Sanderfoot A."/>
            <person name="Schween G."/>
            <person name="Shiu S.-H."/>
            <person name="Stueber K."/>
            <person name="Theodoulou F.L."/>
            <person name="Tu H."/>
            <person name="Van de Peer Y."/>
            <person name="Verrier P.J."/>
            <person name="Waters E."/>
            <person name="Wood A."/>
            <person name="Yang L."/>
            <person name="Cove D."/>
            <person name="Cuming A."/>
            <person name="Hasebe M."/>
            <person name="Lucas S."/>
            <person name="Mishler D.B."/>
            <person name="Reski R."/>
            <person name="Grigoriev I."/>
            <person name="Quatrano R.S."/>
            <person name="Boore J.L."/>
        </authorList>
    </citation>
    <scope>NUCLEOTIDE SEQUENCE [LARGE SCALE GENOMIC DNA]</scope>
    <source>
        <strain evidence="11 12">cv. Gransden 2004</strain>
    </source>
</reference>
<dbReference type="InterPro" id="IPR001005">
    <property type="entry name" value="SANT/Myb"/>
</dbReference>
<dbReference type="Proteomes" id="UP000006727">
    <property type="component" value="Chromosome 13"/>
</dbReference>
<dbReference type="AlphaFoldDB" id="A0A2K1JKV9"/>
<dbReference type="GO" id="GO:0006355">
    <property type="term" value="P:regulation of DNA-templated transcription"/>
    <property type="evidence" value="ECO:0000318"/>
    <property type="project" value="GO_Central"/>
</dbReference>
<accession>A0A2K1JKV9</accession>
<comment type="subcellular location">
    <subcellularLocation>
        <location evidence="1">Nucleus</location>
    </subcellularLocation>
</comment>
<keyword evidence="2" id="KW-0677">Repeat</keyword>
<dbReference type="RefSeq" id="XP_024393282.1">
    <property type="nucleotide sequence ID" value="XM_024537514.2"/>
</dbReference>
<dbReference type="PANTHER" id="PTHR47999">
    <property type="entry name" value="TRANSCRIPTION FACTOR MYB8-RELATED-RELATED"/>
    <property type="match status" value="1"/>
</dbReference>
<evidence type="ECO:0000259" key="9">
    <source>
        <dbReference type="PROSITE" id="PS51294"/>
    </source>
</evidence>
<dbReference type="FunFam" id="1.10.10.60:FF:000001">
    <property type="entry name" value="MYB-related transcription factor"/>
    <property type="match status" value="1"/>
</dbReference>
<dbReference type="EnsemblPlants" id="Pp3c13_5070V3.2">
    <property type="protein sequence ID" value="Pp3c13_5070V3.2"/>
    <property type="gene ID" value="Pp3c13_5070"/>
</dbReference>
<feature type="domain" description="Myb-like" evidence="8">
    <location>
        <begin position="16"/>
        <end position="68"/>
    </location>
</feature>
<reference evidence="11" key="3">
    <citation type="submission" date="2020-12" db="UniProtKB">
        <authorList>
            <consortium name="EnsemblPlants"/>
        </authorList>
    </citation>
    <scope>IDENTIFICATION</scope>
</reference>
<keyword evidence="5" id="KW-0804">Transcription</keyword>
<evidence type="ECO:0000313" key="10">
    <source>
        <dbReference type="EMBL" id="PNR42171.1"/>
    </source>
</evidence>
<dbReference type="SMART" id="SM00717">
    <property type="entry name" value="SANT"/>
    <property type="match status" value="2"/>
</dbReference>
<keyword evidence="12" id="KW-1185">Reference proteome</keyword>
<keyword evidence="4" id="KW-0238">DNA-binding</keyword>
<evidence type="ECO:0000313" key="11">
    <source>
        <dbReference type="EnsemblPlants" id="Pp3c13_5070V3.1"/>
    </source>
</evidence>
<dbReference type="PROSITE" id="PS51294">
    <property type="entry name" value="HTH_MYB"/>
    <property type="match status" value="2"/>
</dbReference>
<dbReference type="GO" id="GO:0005634">
    <property type="term" value="C:nucleus"/>
    <property type="evidence" value="ECO:0007669"/>
    <property type="project" value="UniProtKB-SubCell"/>
</dbReference>
<feature type="compositionally biased region" description="Basic and acidic residues" evidence="7">
    <location>
        <begin position="150"/>
        <end position="161"/>
    </location>
</feature>
<dbReference type="EnsemblPlants" id="Pp3c13_5070V3.1">
    <property type="protein sequence ID" value="Pp3c13_5070V3.1"/>
    <property type="gene ID" value="Pp3c13_5070"/>
</dbReference>
<protein>
    <submittedName>
        <fullName evidence="10 11">Uncharacterized protein</fullName>
    </submittedName>
</protein>
<dbReference type="Gene3D" id="1.10.10.60">
    <property type="entry name" value="Homeodomain-like"/>
    <property type="match status" value="2"/>
</dbReference>
<reference evidence="10 12" key="2">
    <citation type="journal article" date="2018" name="Plant J.">
        <title>The Physcomitrella patens chromosome-scale assembly reveals moss genome structure and evolution.</title>
        <authorList>
            <person name="Lang D."/>
            <person name="Ullrich K.K."/>
            <person name="Murat F."/>
            <person name="Fuchs J."/>
            <person name="Jenkins J."/>
            <person name="Haas F.B."/>
            <person name="Piednoel M."/>
            <person name="Gundlach H."/>
            <person name="Van Bel M."/>
            <person name="Meyberg R."/>
            <person name="Vives C."/>
            <person name="Morata J."/>
            <person name="Symeonidi A."/>
            <person name="Hiss M."/>
            <person name="Muchero W."/>
            <person name="Kamisugi Y."/>
            <person name="Saleh O."/>
            <person name="Blanc G."/>
            <person name="Decker E.L."/>
            <person name="van Gessel N."/>
            <person name="Grimwood J."/>
            <person name="Hayes R.D."/>
            <person name="Graham S.W."/>
            <person name="Gunter L.E."/>
            <person name="McDaniel S.F."/>
            <person name="Hoernstein S.N.W."/>
            <person name="Larsson A."/>
            <person name="Li F.W."/>
            <person name="Perroud P.F."/>
            <person name="Phillips J."/>
            <person name="Ranjan P."/>
            <person name="Rokshar D.S."/>
            <person name="Rothfels C.J."/>
            <person name="Schneider L."/>
            <person name="Shu S."/>
            <person name="Stevenson D.W."/>
            <person name="Thummler F."/>
            <person name="Tillich M."/>
            <person name="Villarreal Aguilar J.C."/>
            <person name="Widiez T."/>
            <person name="Wong G.K."/>
            <person name="Wymore A."/>
            <person name="Zhang Y."/>
            <person name="Zimmer A.D."/>
            <person name="Quatrano R.S."/>
            <person name="Mayer K.F.X."/>
            <person name="Goodstein D."/>
            <person name="Casacuberta J.M."/>
            <person name="Vandepoele K."/>
            <person name="Reski R."/>
            <person name="Cuming A.C."/>
            <person name="Tuskan G.A."/>
            <person name="Maumus F."/>
            <person name="Salse J."/>
            <person name="Schmutz J."/>
            <person name="Rensing S.A."/>
        </authorList>
    </citation>
    <scope>NUCLEOTIDE SEQUENCE [LARGE SCALE GENOMIC DNA]</scope>
    <source>
        <strain evidence="11 12">cv. Gransden 2004</strain>
    </source>
</reference>
<feature type="domain" description="HTH myb-type" evidence="9">
    <location>
        <begin position="69"/>
        <end position="123"/>
    </location>
</feature>
<dbReference type="InterPro" id="IPR009057">
    <property type="entry name" value="Homeodomain-like_sf"/>
</dbReference>
<feature type="domain" description="HTH myb-type" evidence="9">
    <location>
        <begin position="16"/>
        <end position="68"/>
    </location>
</feature>
<dbReference type="InterPro" id="IPR015495">
    <property type="entry name" value="Myb_TF_plants"/>
</dbReference>
<name>A0A2K1JKV9_PHYPA</name>
<evidence type="ECO:0000256" key="5">
    <source>
        <dbReference type="ARBA" id="ARBA00023163"/>
    </source>
</evidence>
<dbReference type="KEGG" id="ppp:112290804"/>
<keyword evidence="6" id="KW-0539">Nucleus</keyword>
<evidence type="ECO:0000259" key="8">
    <source>
        <dbReference type="PROSITE" id="PS50090"/>
    </source>
</evidence>
<dbReference type="InterPro" id="IPR017930">
    <property type="entry name" value="Myb_dom"/>
</dbReference>
<proteinExistence type="predicted"/>
<feature type="region of interest" description="Disordered" evidence="7">
    <location>
        <begin position="1"/>
        <end position="24"/>
    </location>
</feature>
<evidence type="ECO:0000256" key="6">
    <source>
        <dbReference type="ARBA" id="ARBA00023242"/>
    </source>
</evidence>
<organism evidence="10">
    <name type="scientific">Physcomitrium patens</name>
    <name type="common">Spreading-leaved earth moss</name>
    <name type="synonym">Physcomitrella patens</name>
    <dbReference type="NCBI Taxonomy" id="3218"/>
    <lineage>
        <taxon>Eukaryota</taxon>
        <taxon>Viridiplantae</taxon>
        <taxon>Streptophyta</taxon>
        <taxon>Embryophyta</taxon>
        <taxon>Bryophyta</taxon>
        <taxon>Bryophytina</taxon>
        <taxon>Bryopsida</taxon>
        <taxon>Funariidae</taxon>
        <taxon>Funariales</taxon>
        <taxon>Funariaceae</taxon>
        <taxon>Physcomitrium</taxon>
    </lineage>
</organism>
<dbReference type="OrthoDB" id="2143914at2759"/>
<dbReference type="GO" id="GO:0000976">
    <property type="term" value="F:transcription cis-regulatory region binding"/>
    <property type="evidence" value="ECO:0007669"/>
    <property type="project" value="UniProtKB-ARBA"/>
</dbReference>
<dbReference type="Gramene" id="Pp3c13_5070V3.1">
    <property type="protein sequence ID" value="Pp3c13_5070V3.1"/>
    <property type="gene ID" value="Pp3c13_5070"/>
</dbReference>
<sequence length="320" mass="35940">MGLFLDRCKSRRSGGTDPVSKGPWTEAEDKILTECVEKYGDRCWRQIPKHGGLLRDGKSCRLRWKNYLKPGLKRGKFSKDEDEFIITLHALLGNRWSLIAGRIPGRTDNEIKNHWNTHLKKRLREMGIDHENHSVGLKLSSDSDGSLDAEESKGKNVEDQRGWPSPSFDDIAQCADNLYTNPQNVDPLPQEFLSPGDSLLHCQFDTGLEFESTFNCQVDQGPYTDDPCSSASCTYDNGLSGLEQPCPKLPQSENSLDFNLEKSLGSSFKTYPSPTDRLAFDMMDYLPLSLMGLSGFAEESPHEDDVSGPLWTSIQLFDHS</sequence>
<dbReference type="Gramene" id="Pp3c13_5070V3.2">
    <property type="protein sequence ID" value="Pp3c13_5070V3.2"/>
    <property type="gene ID" value="Pp3c13_5070"/>
</dbReference>
<feature type="compositionally biased region" description="Low complexity" evidence="7">
    <location>
        <begin position="135"/>
        <end position="146"/>
    </location>
</feature>
<evidence type="ECO:0000256" key="1">
    <source>
        <dbReference type="ARBA" id="ARBA00004123"/>
    </source>
</evidence>
<dbReference type="PANTHER" id="PTHR47999:SF68">
    <property type="entry name" value="MYB DOMAIN PROTEIN 40"/>
    <property type="match status" value="1"/>
</dbReference>
<evidence type="ECO:0000256" key="3">
    <source>
        <dbReference type="ARBA" id="ARBA00023015"/>
    </source>
</evidence>
<dbReference type="Pfam" id="PF00249">
    <property type="entry name" value="Myb_DNA-binding"/>
    <property type="match status" value="2"/>
</dbReference>
<dbReference type="GO" id="GO:0051707">
    <property type="term" value="P:response to other organism"/>
    <property type="evidence" value="ECO:0007669"/>
    <property type="project" value="UniProtKB-ARBA"/>
</dbReference>
<dbReference type="FunFam" id="1.10.10.60:FF:000394">
    <property type="entry name" value="MYB transcription factor"/>
    <property type="match status" value="1"/>
</dbReference>
<dbReference type="CDD" id="cd00167">
    <property type="entry name" value="SANT"/>
    <property type="match status" value="2"/>
</dbReference>
<evidence type="ECO:0000256" key="7">
    <source>
        <dbReference type="SAM" id="MobiDB-lite"/>
    </source>
</evidence>
<dbReference type="PaxDb" id="3218-PP1S133_87V6.1"/>
<evidence type="ECO:0000256" key="2">
    <source>
        <dbReference type="ARBA" id="ARBA00022737"/>
    </source>
</evidence>
<dbReference type="EMBL" id="ABEU02000013">
    <property type="protein sequence ID" value="PNR42171.1"/>
    <property type="molecule type" value="Genomic_DNA"/>
</dbReference>
<evidence type="ECO:0000313" key="12">
    <source>
        <dbReference type="Proteomes" id="UP000006727"/>
    </source>
</evidence>
<dbReference type="PROSITE" id="PS50090">
    <property type="entry name" value="MYB_LIKE"/>
    <property type="match status" value="2"/>
</dbReference>
<feature type="region of interest" description="Disordered" evidence="7">
    <location>
        <begin position="135"/>
        <end position="165"/>
    </location>
</feature>
<feature type="domain" description="Myb-like" evidence="8">
    <location>
        <begin position="69"/>
        <end position="119"/>
    </location>
</feature>
<keyword evidence="3" id="KW-0805">Transcription regulation</keyword>
<evidence type="ECO:0000256" key="4">
    <source>
        <dbReference type="ARBA" id="ARBA00023125"/>
    </source>
</evidence>